<sequence length="147" mass="16765">MSIFKITVGIALRIEKLERSFLWSDGIKREKLHAVKWDTICSSKANDGLGIGRVAIKNKCMLAKWVWHYGNEHSSLWKQVIITRYGLDKKSLQWNWQGVNSLSFFVKAIASLFQPNSRSAEIIRSGLSVVIGNGVKVKFWTDIKMIP</sequence>
<accession>A0AAE0CR90</accession>
<organism evidence="1 2">
    <name type="scientific">Dipteronia dyeriana</name>
    <dbReference type="NCBI Taxonomy" id="168575"/>
    <lineage>
        <taxon>Eukaryota</taxon>
        <taxon>Viridiplantae</taxon>
        <taxon>Streptophyta</taxon>
        <taxon>Embryophyta</taxon>
        <taxon>Tracheophyta</taxon>
        <taxon>Spermatophyta</taxon>
        <taxon>Magnoliopsida</taxon>
        <taxon>eudicotyledons</taxon>
        <taxon>Gunneridae</taxon>
        <taxon>Pentapetalae</taxon>
        <taxon>rosids</taxon>
        <taxon>malvids</taxon>
        <taxon>Sapindales</taxon>
        <taxon>Sapindaceae</taxon>
        <taxon>Hippocastanoideae</taxon>
        <taxon>Acereae</taxon>
        <taxon>Dipteronia</taxon>
    </lineage>
</organism>
<dbReference type="AlphaFoldDB" id="A0AAE0CR90"/>
<dbReference type="Proteomes" id="UP001280121">
    <property type="component" value="Unassembled WGS sequence"/>
</dbReference>
<dbReference type="EMBL" id="JANJYI010000002">
    <property type="protein sequence ID" value="KAK2660474.1"/>
    <property type="molecule type" value="Genomic_DNA"/>
</dbReference>
<protein>
    <submittedName>
        <fullName evidence="1">Uncharacterized protein</fullName>
    </submittedName>
</protein>
<evidence type="ECO:0000313" key="1">
    <source>
        <dbReference type="EMBL" id="KAK2660474.1"/>
    </source>
</evidence>
<gene>
    <name evidence="1" type="ORF">Ddye_007007</name>
</gene>
<dbReference type="PANTHER" id="PTHR33116">
    <property type="entry name" value="REVERSE TRANSCRIPTASE ZINC-BINDING DOMAIN-CONTAINING PROTEIN-RELATED-RELATED"/>
    <property type="match status" value="1"/>
</dbReference>
<reference evidence="1" key="1">
    <citation type="journal article" date="2023" name="Plant J.">
        <title>Genome sequences and population genomics provide insights into the demographic history, inbreeding, and mutation load of two 'living fossil' tree species of Dipteronia.</title>
        <authorList>
            <person name="Feng Y."/>
            <person name="Comes H.P."/>
            <person name="Chen J."/>
            <person name="Zhu S."/>
            <person name="Lu R."/>
            <person name="Zhang X."/>
            <person name="Li P."/>
            <person name="Qiu J."/>
            <person name="Olsen K.M."/>
            <person name="Qiu Y."/>
        </authorList>
    </citation>
    <scope>NUCLEOTIDE SEQUENCE</scope>
    <source>
        <strain evidence="1">KIB01</strain>
    </source>
</reference>
<dbReference type="PANTHER" id="PTHR33116:SF75">
    <property type="entry name" value="RIBONUCLEASE H PROTEIN"/>
    <property type="match status" value="1"/>
</dbReference>
<evidence type="ECO:0000313" key="2">
    <source>
        <dbReference type="Proteomes" id="UP001280121"/>
    </source>
</evidence>
<keyword evidence="2" id="KW-1185">Reference proteome</keyword>
<name>A0AAE0CR90_9ROSI</name>
<proteinExistence type="predicted"/>
<comment type="caution">
    <text evidence="1">The sequence shown here is derived from an EMBL/GenBank/DDBJ whole genome shotgun (WGS) entry which is preliminary data.</text>
</comment>